<accession>A0A1N7K1M7</accession>
<dbReference type="STRING" id="1161099.SAMN05444817_11326"/>
<organism evidence="2 3">
    <name type="scientific">Corynebacterium appendicis CIP 107643</name>
    <dbReference type="NCBI Taxonomy" id="1161099"/>
    <lineage>
        <taxon>Bacteria</taxon>
        <taxon>Bacillati</taxon>
        <taxon>Actinomycetota</taxon>
        <taxon>Actinomycetes</taxon>
        <taxon>Mycobacteriales</taxon>
        <taxon>Corynebacteriaceae</taxon>
        <taxon>Corynebacterium</taxon>
    </lineage>
</organism>
<dbReference type="Proteomes" id="UP000186292">
    <property type="component" value="Unassembled WGS sequence"/>
</dbReference>
<reference evidence="3" key="1">
    <citation type="submission" date="2017-01" db="EMBL/GenBank/DDBJ databases">
        <authorList>
            <person name="Varghese N."/>
            <person name="Submissions S."/>
        </authorList>
    </citation>
    <scope>NUCLEOTIDE SEQUENCE [LARGE SCALE GENOMIC DNA]</scope>
    <source>
        <strain evidence="3">DSM 44531</strain>
    </source>
</reference>
<sequence>MYYPVPGYTHMKVLLPRTEQRAATPARSGSSSGESPPFNPLIRVALDAAFGIRDIQTLQKRTFAPIVRSYLRARRIGGMQKRGLVTVSASRRRGQEFFGTAESQGARYAWVARINADRLESFRVL</sequence>
<dbReference type="EMBL" id="FTOF01000013">
    <property type="protein sequence ID" value="SIS55499.1"/>
    <property type="molecule type" value="Genomic_DNA"/>
</dbReference>
<dbReference type="RefSeq" id="WP_076599804.1">
    <property type="nucleotide sequence ID" value="NZ_CP046976.1"/>
</dbReference>
<evidence type="ECO:0000313" key="3">
    <source>
        <dbReference type="Proteomes" id="UP000186292"/>
    </source>
</evidence>
<protein>
    <submittedName>
        <fullName evidence="2">Uncharacterized protein</fullName>
    </submittedName>
</protein>
<proteinExistence type="predicted"/>
<evidence type="ECO:0000313" key="2">
    <source>
        <dbReference type="EMBL" id="SIS55499.1"/>
    </source>
</evidence>
<evidence type="ECO:0000256" key="1">
    <source>
        <dbReference type="SAM" id="MobiDB-lite"/>
    </source>
</evidence>
<dbReference type="AlphaFoldDB" id="A0A1N7K1M7"/>
<feature type="region of interest" description="Disordered" evidence="1">
    <location>
        <begin position="19"/>
        <end position="38"/>
    </location>
</feature>
<name>A0A1N7K1M7_9CORY</name>
<dbReference type="OrthoDB" id="4412961at2"/>
<keyword evidence="3" id="KW-1185">Reference proteome</keyword>
<gene>
    <name evidence="2" type="ORF">SAMN05444817_11326</name>
</gene>